<comment type="subcellular location">
    <subcellularLocation>
        <location evidence="1">Cell membrane</location>
        <topology evidence="1">Peripheral membrane protein</topology>
        <orientation evidence="1">Cytoplasmic side</orientation>
    </subcellularLocation>
</comment>
<feature type="repeat" description="ANK" evidence="4">
    <location>
        <begin position="599"/>
        <end position="631"/>
    </location>
</feature>
<evidence type="ECO:0000313" key="5">
    <source>
        <dbReference type="EMBL" id="KAK7280886.1"/>
    </source>
</evidence>
<reference evidence="5 6" key="1">
    <citation type="submission" date="2024-01" db="EMBL/GenBank/DDBJ databases">
        <title>The genomes of 5 underutilized Papilionoideae crops provide insights into root nodulation and disease resistanc.</title>
        <authorList>
            <person name="Yuan L."/>
        </authorList>
    </citation>
    <scope>NUCLEOTIDE SEQUENCE [LARGE SCALE GENOMIC DNA]</scope>
    <source>
        <strain evidence="5">ZHUSHIDOU_FW_LH</strain>
        <tissue evidence="5">Leaf</tissue>
    </source>
</reference>
<feature type="repeat" description="ANK" evidence="4">
    <location>
        <begin position="94"/>
        <end position="126"/>
    </location>
</feature>
<name>A0AAN9ILJ0_CROPI</name>
<evidence type="ECO:0000256" key="1">
    <source>
        <dbReference type="ARBA" id="ARBA00004413"/>
    </source>
</evidence>
<feature type="repeat" description="ANK" evidence="4">
    <location>
        <begin position="565"/>
        <end position="589"/>
    </location>
</feature>
<dbReference type="SMART" id="SM00248">
    <property type="entry name" value="ANK"/>
    <property type="match status" value="11"/>
</dbReference>
<dbReference type="InterPro" id="IPR002110">
    <property type="entry name" value="Ankyrin_rpt"/>
</dbReference>
<keyword evidence="6" id="KW-1185">Reference proteome</keyword>
<dbReference type="PANTHER" id="PTHR24123">
    <property type="entry name" value="ANKYRIN REPEAT-CONTAINING"/>
    <property type="match status" value="1"/>
</dbReference>
<dbReference type="Gene3D" id="1.25.40.20">
    <property type="entry name" value="Ankyrin repeat-containing domain"/>
    <property type="match status" value="5"/>
</dbReference>
<dbReference type="Proteomes" id="UP001372338">
    <property type="component" value="Unassembled WGS sequence"/>
</dbReference>
<gene>
    <name evidence="5" type="ORF">RIF29_08440</name>
</gene>
<evidence type="ECO:0000256" key="3">
    <source>
        <dbReference type="ARBA" id="ARBA00023043"/>
    </source>
</evidence>
<feature type="repeat" description="ANK" evidence="4">
    <location>
        <begin position="318"/>
        <end position="350"/>
    </location>
</feature>
<evidence type="ECO:0000256" key="2">
    <source>
        <dbReference type="ARBA" id="ARBA00022737"/>
    </source>
</evidence>
<dbReference type="Pfam" id="PF00023">
    <property type="entry name" value="Ank"/>
    <property type="match status" value="1"/>
</dbReference>
<protein>
    <recommendedName>
        <fullName evidence="7">Ankyrin repeat protein</fullName>
    </recommendedName>
</protein>
<dbReference type="PANTHER" id="PTHR24123:SF95">
    <property type="entry name" value="ANKYRIN-2-LIKE"/>
    <property type="match status" value="1"/>
</dbReference>
<comment type="caution">
    <text evidence="5">The sequence shown here is derived from an EMBL/GenBank/DDBJ whole genome shotgun (WGS) entry which is preliminary data.</text>
</comment>
<dbReference type="InterPro" id="IPR051165">
    <property type="entry name" value="Multifunctional_ANK_Repeat"/>
</dbReference>
<evidence type="ECO:0008006" key="7">
    <source>
        <dbReference type="Google" id="ProtNLM"/>
    </source>
</evidence>
<dbReference type="InterPro" id="IPR036770">
    <property type="entry name" value="Ankyrin_rpt-contain_sf"/>
</dbReference>
<accession>A0AAN9ILJ0</accession>
<dbReference type="Pfam" id="PF12796">
    <property type="entry name" value="Ank_2"/>
    <property type="match status" value="4"/>
</dbReference>
<evidence type="ECO:0000313" key="6">
    <source>
        <dbReference type="Proteomes" id="UP001372338"/>
    </source>
</evidence>
<dbReference type="EMBL" id="JAYWIO010000002">
    <property type="protein sequence ID" value="KAK7280886.1"/>
    <property type="molecule type" value="Genomic_DNA"/>
</dbReference>
<dbReference type="AlphaFoldDB" id="A0AAN9ILJ0"/>
<evidence type="ECO:0000256" key="4">
    <source>
        <dbReference type="PROSITE-ProRule" id="PRU00023"/>
    </source>
</evidence>
<dbReference type="Pfam" id="PF13606">
    <property type="entry name" value="Ank_3"/>
    <property type="match status" value="1"/>
</dbReference>
<feature type="repeat" description="ANK" evidence="4">
    <location>
        <begin position="388"/>
        <end position="420"/>
    </location>
</feature>
<dbReference type="PROSITE" id="PS50088">
    <property type="entry name" value="ANK_REPEAT"/>
    <property type="match status" value="7"/>
</dbReference>
<dbReference type="GO" id="GO:0005886">
    <property type="term" value="C:plasma membrane"/>
    <property type="evidence" value="ECO:0007669"/>
    <property type="project" value="UniProtKB-SubCell"/>
</dbReference>
<proteinExistence type="predicted"/>
<keyword evidence="3 4" id="KW-0040">ANK repeat</keyword>
<feature type="repeat" description="ANK" evidence="4">
    <location>
        <begin position="495"/>
        <end position="527"/>
    </location>
</feature>
<feature type="repeat" description="ANK" evidence="4">
    <location>
        <begin position="355"/>
        <end position="387"/>
    </location>
</feature>
<sequence>MKVFLNSGPTTTTTTGLRKHVFPIEYHETEVLSSQRLVDAVYYGDTNAALECLENPFVDVNFVGTVTLKSKTTEIMLNDESCHGVEFVYEEFKTEVTALFLASHTGNLILLRKLLNVGANVNMRLFRGYATTAAVREGHLKVLEVLINGGASQLACEEALMEASYFGMARFAELLMLTNMIRKKVSVHALVSACCRGFIEVVDVLIKHGVDANAIDRTLLQSSKPFLHANVDCNALFAAVISRQIDVVRLLLQVGVRLETKVKLGAWSWESDTGEEFRVGVGLAEAYPVTWCAVEYFESSGSILNMLLSHLSPNTLHIGRTLLHHAILCNNEKAVHILLKCGANYGAVVRTTKETNVHPIHMAARHGHCNILQYLINSGCNLDSQTKSGDTALMICTRYKHEKCLRVLASAGADFGMVNSSGEWATSIANSVQWTNVFQRVILDVIRGGSKVVKSSNASKFSALILAARANDIEGLKRIIENGGNNIDIDEQNENGFSAAMIAAAIGNVEAFKLLLYAGADVLKLRNKYGLTALNLIDKNQNVEVFQRVMLEYALKKKGCNGSSIDVNPLHRAARYGDTDIVHKLLKEGCYDVNALDGHGYTPLMLAARRCHGEMCNILISCGAKCDIKNERHETALSLARENGTSRNNDAECVILDELARGVVLCGAHVKKHTKCGKGSPHRKMLVMVGGSVGILRWGKSNKRNVVCREAEVGPSDKFRWNRRRKFDVDEPGMFHIVTTKNKEVHFVCEGGVEMAELWVRGIQLVTREAISGKKN</sequence>
<dbReference type="PROSITE" id="PS50297">
    <property type="entry name" value="ANK_REP_REGION"/>
    <property type="match status" value="6"/>
</dbReference>
<organism evidence="5 6">
    <name type="scientific">Crotalaria pallida</name>
    <name type="common">Smooth rattlebox</name>
    <name type="synonym">Crotalaria striata</name>
    <dbReference type="NCBI Taxonomy" id="3830"/>
    <lineage>
        <taxon>Eukaryota</taxon>
        <taxon>Viridiplantae</taxon>
        <taxon>Streptophyta</taxon>
        <taxon>Embryophyta</taxon>
        <taxon>Tracheophyta</taxon>
        <taxon>Spermatophyta</taxon>
        <taxon>Magnoliopsida</taxon>
        <taxon>eudicotyledons</taxon>
        <taxon>Gunneridae</taxon>
        <taxon>Pentapetalae</taxon>
        <taxon>rosids</taxon>
        <taxon>fabids</taxon>
        <taxon>Fabales</taxon>
        <taxon>Fabaceae</taxon>
        <taxon>Papilionoideae</taxon>
        <taxon>50 kb inversion clade</taxon>
        <taxon>genistoids sensu lato</taxon>
        <taxon>core genistoids</taxon>
        <taxon>Crotalarieae</taxon>
        <taxon>Crotalaria</taxon>
    </lineage>
</organism>
<keyword evidence="2" id="KW-0677">Repeat</keyword>
<dbReference type="SUPFAM" id="SSF48403">
    <property type="entry name" value="Ankyrin repeat"/>
    <property type="match status" value="2"/>
</dbReference>